<feature type="non-terminal residue" evidence="2">
    <location>
        <position position="1"/>
    </location>
</feature>
<comment type="caution">
    <text evidence="2">The sequence shown here is derived from an EMBL/GenBank/DDBJ whole genome shotgun (WGS) entry which is preliminary data.</text>
</comment>
<feature type="compositionally biased region" description="Low complexity" evidence="1">
    <location>
        <begin position="1"/>
        <end position="26"/>
    </location>
</feature>
<keyword evidence="3" id="KW-1185">Reference proteome</keyword>
<organism evidence="2 3">
    <name type="scientific">Reticulomyxa filosa</name>
    <dbReference type="NCBI Taxonomy" id="46433"/>
    <lineage>
        <taxon>Eukaryota</taxon>
        <taxon>Sar</taxon>
        <taxon>Rhizaria</taxon>
        <taxon>Retaria</taxon>
        <taxon>Foraminifera</taxon>
        <taxon>Monothalamids</taxon>
        <taxon>Reticulomyxidae</taxon>
        <taxon>Reticulomyxa</taxon>
    </lineage>
</organism>
<dbReference type="AlphaFoldDB" id="X6NEI1"/>
<evidence type="ECO:0000313" key="2">
    <source>
        <dbReference type="EMBL" id="ETO23757.1"/>
    </source>
</evidence>
<feature type="compositionally biased region" description="Low complexity" evidence="1">
    <location>
        <begin position="112"/>
        <end position="130"/>
    </location>
</feature>
<reference evidence="2 3" key="1">
    <citation type="journal article" date="2013" name="Curr. Biol.">
        <title>The Genome of the Foraminiferan Reticulomyxa filosa.</title>
        <authorList>
            <person name="Glockner G."/>
            <person name="Hulsmann N."/>
            <person name="Schleicher M."/>
            <person name="Noegel A.A."/>
            <person name="Eichinger L."/>
            <person name="Gallinger C."/>
            <person name="Pawlowski J."/>
            <person name="Sierra R."/>
            <person name="Euteneuer U."/>
            <person name="Pillet L."/>
            <person name="Moustafa A."/>
            <person name="Platzer M."/>
            <person name="Groth M."/>
            <person name="Szafranski K."/>
            <person name="Schliwa M."/>
        </authorList>
    </citation>
    <scope>NUCLEOTIDE SEQUENCE [LARGE SCALE GENOMIC DNA]</scope>
</reference>
<accession>X6NEI1</accession>
<evidence type="ECO:0000313" key="3">
    <source>
        <dbReference type="Proteomes" id="UP000023152"/>
    </source>
</evidence>
<name>X6NEI1_RETFI</name>
<dbReference type="Proteomes" id="UP000023152">
    <property type="component" value="Unassembled WGS sequence"/>
</dbReference>
<dbReference type="EMBL" id="ASPP01009729">
    <property type="protein sequence ID" value="ETO23757.1"/>
    <property type="molecule type" value="Genomic_DNA"/>
</dbReference>
<proteinExistence type="predicted"/>
<sequence length="294" mass="32974">NNNANNDANDDNNNNNHNHNNGNDNDSFNDLSLEQLGEMDELELGYFCAKSGFSKEQTKSIVHAIHNKKIQVNHCHENPTPVAAATTAPHAGVCKREHAVADEHACINAHANSDSSSNVNANANANTNGNKEGNGMELTSPLWTCNTLTTIKQLEQHKSQLAEMMERLKYADESLEWRMEAEREEITFKMNDLIQYLQGCEQELLAYAQNLQMRAKLELLLLLETTSKQQQIVSNAIDMQVKAIQHCQHCSTPDTQSCQQIQTVQQDHLQALGHVDYATNEQHIQLFSTPFIIP</sequence>
<feature type="region of interest" description="Disordered" evidence="1">
    <location>
        <begin position="1"/>
        <end position="30"/>
    </location>
</feature>
<protein>
    <submittedName>
        <fullName evidence="2">Uncharacterized protein</fullName>
    </submittedName>
</protein>
<gene>
    <name evidence="2" type="ORF">RFI_13421</name>
</gene>
<feature type="region of interest" description="Disordered" evidence="1">
    <location>
        <begin position="112"/>
        <end position="135"/>
    </location>
</feature>
<evidence type="ECO:0000256" key="1">
    <source>
        <dbReference type="SAM" id="MobiDB-lite"/>
    </source>
</evidence>